<organism evidence="2 3">
    <name type="scientific">Phaeosphaeria nodorum (strain SN15 / ATCC MYA-4574 / FGSC 10173)</name>
    <name type="common">Glume blotch fungus</name>
    <name type="synonym">Parastagonospora nodorum</name>
    <dbReference type="NCBI Taxonomy" id="321614"/>
    <lineage>
        <taxon>Eukaryota</taxon>
        <taxon>Fungi</taxon>
        <taxon>Dikarya</taxon>
        <taxon>Ascomycota</taxon>
        <taxon>Pezizomycotina</taxon>
        <taxon>Dothideomycetes</taxon>
        <taxon>Pleosporomycetidae</taxon>
        <taxon>Pleosporales</taxon>
        <taxon>Pleosporineae</taxon>
        <taxon>Phaeosphaeriaceae</taxon>
        <taxon>Parastagonospora</taxon>
    </lineage>
</organism>
<name>A0A7U2NPE2_PHANO</name>
<feature type="compositionally biased region" description="Polar residues" evidence="1">
    <location>
        <begin position="90"/>
        <end position="100"/>
    </location>
</feature>
<dbReference type="OrthoDB" id="5333304at2759"/>
<feature type="region of interest" description="Disordered" evidence="1">
    <location>
        <begin position="478"/>
        <end position="500"/>
    </location>
</feature>
<accession>A0A7U2NPE2</accession>
<feature type="region of interest" description="Disordered" evidence="1">
    <location>
        <begin position="253"/>
        <end position="431"/>
    </location>
</feature>
<feature type="compositionally biased region" description="Basic and acidic residues" evidence="1">
    <location>
        <begin position="489"/>
        <end position="500"/>
    </location>
</feature>
<evidence type="ECO:0000256" key="1">
    <source>
        <dbReference type="SAM" id="MobiDB-lite"/>
    </source>
</evidence>
<feature type="compositionally biased region" description="Basic and acidic residues" evidence="1">
    <location>
        <begin position="642"/>
        <end position="651"/>
    </location>
</feature>
<dbReference type="Proteomes" id="UP000663193">
    <property type="component" value="Chromosome 19"/>
</dbReference>
<protein>
    <submittedName>
        <fullName evidence="2">Uncharacterized protein</fullName>
    </submittedName>
</protein>
<evidence type="ECO:0000313" key="2">
    <source>
        <dbReference type="EMBL" id="QRD05623.1"/>
    </source>
</evidence>
<proteinExistence type="predicted"/>
<feature type="compositionally biased region" description="Basic and acidic residues" evidence="1">
    <location>
        <begin position="557"/>
        <end position="568"/>
    </location>
</feature>
<dbReference type="VEuPathDB" id="FungiDB:JI435_059040"/>
<keyword evidence="3" id="KW-1185">Reference proteome</keyword>
<feature type="region of interest" description="Disordered" evidence="1">
    <location>
        <begin position="557"/>
        <end position="606"/>
    </location>
</feature>
<feature type="compositionally biased region" description="Polar residues" evidence="1">
    <location>
        <begin position="69"/>
        <end position="82"/>
    </location>
</feature>
<feature type="region of interest" description="Disordered" evidence="1">
    <location>
        <begin position="678"/>
        <end position="714"/>
    </location>
</feature>
<sequence>MSTSAAAPPRLNGTSNVPAEVLREADFLQHLLKIRDDVFASKHPRIHLPAKVIEQVAPRLPQTTPPSRPATNGTPNGVSASQLFPPRPDSSLQAPSTANEFVSPAPPTQRPYSAISASSSIDPVLLTKSDHLIRAELQLKRQQIERLLKDQFDKKGRGNDADERDAHLNVEECLIQAQLRVPPISGIRSTTNNSDGVESFDENSYYSSKADSWSSEENDPKHPEPLTSQAGHITHVSAQPAVIDLDEEAYEPADDIEIYEPEPATLLDDAEEEDYSPPPAEIVANEPSRGRGRNQNHNGANGSSRRHSPNGPVAPLQNPRKRRRDEKREEKKRQQQANKRSIPSPEPYIKEEPQSPPPFAAPSDSQPSKRRALQPLPNDAGSIAAQSPGRVQPVYYREPEPTSPTYHEYNEGSSPTVIRVPQRKVHRDEPDLRRVASLQYARRPFSPLGGELYAAEPRPLRSASHAFADRNEMPIYREASARPSAAPRYVRDRSRSPVHEYISRQQSPLLMAPPPRRIVVDQYGNKYYAAPVDARESVAPPTRRIEVDPYYERAVTREPTIRAPRTELYEEDTMQRMPPPPRRYVEAQGPEFIEAQPYRQREASRRPVEIEYRPQYEEMGPPREYVPSRAYSMRPEVVRREAPEGYIRHESIQPGSMRAPQPQYREVSIVRQEPIDDRRYVSAAPQARRYAEEEPVELPQEPYAPEPRRVYTRY</sequence>
<feature type="region of interest" description="Disordered" evidence="1">
    <location>
        <begin position="53"/>
        <end position="114"/>
    </location>
</feature>
<evidence type="ECO:0000313" key="3">
    <source>
        <dbReference type="Proteomes" id="UP000663193"/>
    </source>
</evidence>
<dbReference type="AlphaFoldDB" id="A0A7U2NPE2"/>
<feature type="region of interest" description="Disordered" evidence="1">
    <location>
        <begin position="642"/>
        <end position="662"/>
    </location>
</feature>
<dbReference type="EMBL" id="CP069041">
    <property type="protein sequence ID" value="QRD05623.1"/>
    <property type="molecule type" value="Genomic_DNA"/>
</dbReference>
<gene>
    <name evidence="2" type="ORF">JI435_059040</name>
</gene>
<feature type="compositionally biased region" description="Polar residues" evidence="1">
    <location>
        <begin position="293"/>
        <end position="303"/>
    </location>
</feature>
<reference evidence="3" key="1">
    <citation type="journal article" date="2021" name="BMC Genomics">
        <title>Chromosome-level genome assembly and manually-curated proteome of model necrotroph Parastagonospora nodorum Sn15 reveals a genome-wide trove of candidate effector homologs, and redundancy of virulence-related functions within an accessory chromosome.</title>
        <authorList>
            <person name="Bertazzoni S."/>
            <person name="Jones D.A.B."/>
            <person name="Phan H.T."/>
            <person name="Tan K.-C."/>
            <person name="Hane J.K."/>
        </authorList>
    </citation>
    <scope>NUCLEOTIDE SEQUENCE [LARGE SCALE GENOMIC DNA]</scope>
    <source>
        <strain evidence="3">SN15 / ATCC MYA-4574 / FGSC 10173)</strain>
    </source>
</reference>
<feature type="region of interest" description="Disordered" evidence="1">
    <location>
        <begin position="208"/>
        <end position="233"/>
    </location>
</feature>